<dbReference type="GO" id="GO:0005975">
    <property type="term" value="P:carbohydrate metabolic process"/>
    <property type="evidence" value="ECO:0007669"/>
    <property type="project" value="UniProtKB-ARBA"/>
</dbReference>
<dbReference type="OrthoDB" id="4843507at2"/>
<name>A0A3N0GNY9_9ACTN</name>
<keyword evidence="2" id="KW-0812">Transmembrane</keyword>
<dbReference type="InterPro" id="IPR019606">
    <property type="entry name" value="GerMN"/>
</dbReference>
<keyword evidence="5" id="KW-1185">Reference proteome</keyword>
<keyword evidence="2" id="KW-1133">Transmembrane helix</keyword>
<evidence type="ECO:0000256" key="1">
    <source>
        <dbReference type="SAM" id="MobiDB-lite"/>
    </source>
</evidence>
<accession>A0A3N0GNY9</accession>
<feature type="compositionally biased region" description="Low complexity" evidence="1">
    <location>
        <begin position="65"/>
        <end position="86"/>
    </location>
</feature>
<dbReference type="EMBL" id="RJSF01000040">
    <property type="protein sequence ID" value="RNM13868.1"/>
    <property type="molecule type" value="Genomic_DNA"/>
</dbReference>
<dbReference type="Gene3D" id="2.60.40.10">
    <property type="entry name" value="Immunoglobulins"/>
    <property type="match status" value="1"/>
</dbReference>
<feature type="region of interest" description="Disordered" evidence="1">
    <location>
        <begin position="65"/>
        <end position="95"/>
    </location>
</feature>
<dbReference type="InterPro" id="IPR018911">
    <property type="entry name" value="Gmad2_Ig-like_dom"/>
</dbReference>
<dbReference type="AlphaFoldDB" id="A0A3N0GNY9"/>
<protein>
    <recommendedName>
        <fullName evidence="3">GerMN domain-containing protein</fullName>
    </recommendedName>
</protein>
<dbReference type="InterPro" id="IPR013783">
    <property type="entry name" value="Ig-like_fold"/>
</dbReference>
<dbReference type="Pfam" id="PF10648">
    <property type="entry name" value="Gmad2"/>
    <property type="match status" value="1"/>
</dbReference>
<dbReference type="Proteomes" id="UP000279994">
    <property type="component" value="Unassembled WGS sequence"/>
</dbReference>
<dbReference type="SMART" id="SM00909">
    <property type="entry name" value="Germane"/>
    <property type="match status" value="1"/>
</dbReference>
<sequence>MSQPDDELSRVLHDAVADVRPRGSYDDIRSRTDKVVPMKSRWILPTLAVAAVMAVVVAGAFWLTSDDTTPSPSGTPTQGTSSPQPTDGATGGATSRRAVPVYFVGDSSHGPKLYREFQAKDTCDTDACLLKAATVTALSGTPQDADYTAPWPDGTGLRNVAYDGDALTIDLVGDLHDRPAGMSQADAELAVQQLIYSAQAGLGKGRVPVQLLLDGKHSDTVLGVPASEPLAAGNPDDVEALVQVDAPAEGSTVSSPFTVTGRAATFEANVVWELKQGDTVAKKGFTTAQECCTLSPYSFQVTAPPGTYTLVVHDTDESGQNLPVDQDTKQITVQ</sequence>
<evidence type="ECO:0000313" key="4">
    <source>
        <dbReference type="EMBL" id="RNM13868.1"/>
    </source>
</evidence>
<feature type="transmembrane region" description="Helical" evidence="2">
    <location>
        <begin position="42"/>
        <end position="63"/>
    </location>
</feature>
<dbReference type="Pfam" id="PF10646">
    <property type="entry name" value="Germane"/>
    <property type="match status" value="1"/>
</dbReference>
<dbReference type="RefSeq" id="WP_123223274.1">
    <property type="nucleotide sequence ID" value="NZ_RJSF01000040.1"/>
</dbReference>
<keyword evidence="2" id="KW-0472">Membrane</keyword>
<reference evidence="4 5" key="1">
    <citation type="submission" date="2018-11" db="EMBL/GenBank/DDBJ databases">
        <authorList>
            <person name="Li F."/>
        </authorList>
    </citation>
    <scope>NUCLEOTIDE SEQUENCE [LARGE SCALE GENOMIC DNA]</scope>
    <source>
        <strain evidence="4 5">Gsoil 818</strain>
    </source>
</reference>
<organism evidence="4 5">
    <name type="scientific">Nocardioides pocheonensis</name>
    <dbReference type="NCBI Taxonomy" id="661485"/>
    <lineage>
        <taxon>Bacteria</taxon>
        <taxon>Bacillati</taxon>
        <taxon>Actinomycetota</taxon>
        <taxon>Actinomycetes</taxon>
        <taxon>Propionibacteriales</taxon>
        <taxon>Nocardioidaceae</taxon>
        <taxon>Nocardioides</taxon>
    </lineage>
</organism>
<evidence type="ECO:0000313" key="5">
    <source>
        <dbReference type="Proteomes" id="UP000279994"/>
    </source>
</evidence>
<gene>
    <name evidence="4" type="ORF">EFL26_12980</name>
</gene>
<evidence type="ECO:0000256" key="2">
    <source>
        <dbReference type="SAM" id="Phobius"/>
    </source>
</evidence>
<proteinExistence type="predicted"/>
<feature type="domain" description="GerMN" evidence="3">
    <location>
        <begin position="131"/>
        <end position="222"/>
    </location>
</feature>
<evidence type="ECO:0000259" key="3">
    <source>
        <dbReference type="SMART" id="SM00909"/>
    </source>
</evidence>
<comment type="caution">
    <text evidence="4">The sequence shown here is derived from an EMBL/GenBank/DDBJ whole genome shotgun (WGS) entry which is preliminary data.</text>
</comment>